<comment type="caution">
    <text evidence="1">The sequence shown here is derived from an EMBL/GenBank/DDBJ whole genome shotgun (WGS) entry which is preliminary data.</text>
</comment>
<reference evidence="1 2" key="1">
    <citation type="journal article" date="2019" name="Genome Biol. Evol.">
        <title>Day and night: Metabolic profiles and evolutionary relationships of six axenic non-marine cyanobacteria.</title>
        <authorList>
            <person name="Will S.E."/>
            <person name="Henke P."/>
            <person name="Boedeker C."/>
            <person name="Huang S."/>
            <person name="Brinkmann H."/>
            <person name="Rohde M."/>
            <person name="Jarek M."/>
            <person name="Friedl T."/>
            <person name="Seufert S."/>
            <person name="Schumacher M."/>
            <person name="Overmann J."/>
            <person name="Neumann-Schaal M."/>
            <person name="Petersen J."/>
        </authorList>
    </citation>
    <scope>NUCLEOTIDE SEQUENCE [LARGE SCALE GENOMIC DNA]</scope>
    <source>
        <strain evidence="1 2">PCC 6912</strain>
    </source>
</reference>
<evidence type="ECO:0000313" key="2">
    <source>
        <dbReference type="Proteomes" id="UP000268857"/>
    </source>
</evidence>
<name>A0A433N689_CHLFR</name>
<dbReference type="RefSeq" id="WP_016879422.1">
    <property type="nucleotide sequence ID" value="NZ_AJLN01000059.1"/>
</dbReference>
<accession>A0A433N689</accession>
<protein>
    <submittedName>
        <fullName evidence="1">Uncharacterized protein</fullName>
    </submittedName>
</protein>
<keyword evidence="2" id="KW-1185">Reference proteome</keyword>
<dbReference type="STRING" id="211165.GCA_000317285_01769"/>
<organism evidence="1 2">
    <name type="scientific">Chlorogloeopsis fritschii PCC 6912</name>
    <dbReference type="NCBI Taxonomy" id="211165"/>
    <lineage>
        <taxon>Bacteria</taxon>
        <taxon>Bacillati</taxon>
        <taxon>Cyanobacteriota</taxon>
        <taxon>Cyanophyceae</taxon>
        <taxon>Nostocales</taxon>
        <taxon>Chlorogloeopsidaceae</taxon>
        <taxon>Chlorogloeopsis</taxon>
    </lineage>
</organism>
<sequence length="229" mass="23431">MPLELGNAIFRGDAYQAAEQGILGADGRTYVTLLAIAKLTDTLQTSIPLQVVASSKPNTLQGKYPPVNLSVPVGGQIHRVDFRLPLRGAAGDELQYGIYLPKNCTIIGTSTDNLKVSPTSGTTHTVTAPVIASASNSYTPGAGAVLSRAAGVADQASPSLLTTVSGSPLVLQLTCSNAGNTAAGTGIRLSQTGAIAYAFARVIYSIAGDAIQQINTDWLAAPDSFVTGG</sequence>
<gene>
    <name evidence="1" type="ORF">PCC6912_39610</name>
</gene>
<dbReference type="EMBL" id="RSCJ01000018">
    <property type="protein sequence ID" value="RUR77002.1"/>
    <property type="molecule type" value="Genomic_DNA"/>
</dbReference>
<proteinExistence type="predicted"/>
<dbReference type="AlphaFoldDB" id="A0A433N689"/>
<dbReference type="Proteomes" id="UP000268857">
    <property type="component" value="Unassembled WGS sequence"/>
</dbReference>
<evidence type="ECO:0000313" key="1">
    <source>
        <dbReference type="EMBL" id="RUR77002.1"/>
    </source>
</evidence>